<gene>
    <name evidence="2" type="ORF">CKAH01_04962</name>
</gene>
<reference evidence="2" key="1">
    <citation type="submission" date="2023-02" db="EMBL/GenBank/DDBJ databases">
        <title>Colletotrichum kahawae CIFC_Que2 genome sequencing and assembly.</title>
        <authorList>
            <person name="Baroncelli R."/>
        </authorList>
    </citation>
    <scope>NUCLEOTIDE SEQUENCE</scope>
    <source>
        <strain evidence="2">CIFC_Que2</strain>
    </source>
</reference>
<feature type="region of interest" description="Disordered" evidence="1">
    <location>
        <begin position="108"/>
        <end position="127"/>
    </location>
</feature>
<dbReference type="AlphaFoldDB" id="A0AAD9YIS3"/>
<feature type="region of interest" description="Disordered" evidence="1">
    <location>
        <begin position="1"/>
        <end position="100"/>
    </location>
</feature>
<feature type="compositionally biased region" description="Low complexity" evidence="1">
    <location>
        <begin position="70"/>
        <end position="87"/>
    </location>
</feature>
<proteinExistence type="predicted"/>
<accession>A0AAD9YIS3</accession>
<evidence type="ECO:0000256" key="1">
    <source>
        <dbReference type="SAM" id="MobiDB-lite"/>
    </source>
</evidence>
<feature type="compositionally biased region" description="Low complexity" evidence="1">
    <location>
        <begin position="25"/>
        <end position="34"/>
    </location>
</feature>
<keyword evidence="3" id="KW-1185">Reference proteome</keyword>
<feature type="region of interest" description="Disordered" evidence="1">
    <location>
        <begin position="168"/>
        <end position="190"/>
    </location>
</feature>
<protein>
    <submittedName>
        <fullName evidence="2">Uncharacterized protein</fullName>
    </submittedName>
</protein>
<feature type="compositionally biased region" description="Pro residues" evidence="1">
    <location>
        <begin position="88"/>
        <end position="100"/>
    </location>
</feature>
<sequence length="220" mass="22662">MVGLSMTNRRAAPPPRLDLDIVRKQQQQQQQQQQGRTDPNTPAGPLTPNRPLIVSELPVVAIPHAPTSKPALLTPSSTRPSTPIPTSTLPPPDPPTPTLPVPRTTFHTSTRVPSVPSVQPAPSVPPVSSGPNFGGGLSHASLSPTNTVFVTQPPQTVTVTAPAVVPTLPSTSHTSSAIPLPSEAADTTPQPSALPANNDVSFTTGAGVVESGGLIGKTMR</sequence>
<evidence type="ECO:0000313" key="2">
    <source>
        <dbReference type="EMBL" id="KAK2763368.1"/>
    </source>
</evidence>
<feature type="compositionally biased region" description="Low complexity" evidence="1">
    <location>
        <begin position="112"/>
        <end position="127"/>
    </location>
</feature>
<name>A0AAD9YIS3_COLKA</name>
<organism evidence="2 3">
    <name type="scientific">Colletotrichum kahawae</name>
    <name type="common">Coffee berry disease fungus</name>
    <dbReference type="NCBI Taxonomy" id="34407"/>
    <lineage>
        <taxon>Eukaryota</taxon>
        <taxon>Fungi</taxon>
        <taxon>Dikarya</taxon>
        <taxon>Ascomycota</taxon>
        <taxon>Pezizomycotina</taxon>
        <taxon>Sordariomycetes</taxon>
        <taxon>Hypocreomycetidae</taxon>
        <taxon>Glomerellales</taxon>
        <taxon>Glomerellaceae</taxon>
        <taxon>Colletotrichum</taxon>
        <taxon>Colletotrichum gloeosporioides species complex</taxon>
    </lineage>
</organism>
<dbReference type="Proteomes" id="UP001281614">
    <property type="component" value="Unassembled WGS sequence"/>
</dbReference>
<comment type="caution">
    <text evidence="2">The sequence shown here is derived from an EMBL/GenBank/DDBJ whole genome shotgun (WGS) entry which is preliminary data.</text>
</comment>
<dbReference type="EMBL" id="VYYT01000146">
    <property type="protein sequence ID" value="KAK2763368.1"/>
    <property type="molecule type" value="Genomic_DNA"/>
</dbReference>
<evidence type="ECO:0000313" key="3">
    <source>
        <dbReference type="Proteomes" id="UP001281614"/>
    </source>
</evidence>